<evidence type="ECO:0000256" key="1">
    <source>
        <dbReference type="ARBA" id="ARBA00004726"/>
    </source>
</evidence>
<dbReference type="EMBL" id="JBHTIO010000054">
    <property type="protein sequence ID" value="MFD0898401.1"/>
    <property type="molecule type" value="Genomic_DNA"/>
</dbReference>
<keyword evidence="7" id="KW-0288">FMN</keyword>
<evidence type="ECO:0000256" key="4">
    <source>
        <dbReference type="ARBA" id="ARBA00012393"/>
    </source>
</evidence>
<dbReference type="Proteomes" id="UP001597104">
    <property type="component" value="Unassembled WGS sequence"/>
</dbReference>
<comment type="pathway">
    <text evidence="2">Cofactor biosynthesis; FMN biosynthesis; FMN from riboflavin (ATP route): step 1/1.</text>
</comment>
<keyword evidence="10" id="KW-0547">Nucleotide-binding</keyword>
<accession>A0ABW3EFA2</accession>
<evidence type="ECO:0000256" key="7">
    <source>
        <dbReference type="ARBA" id="ARBA00022643"/>
    </source>
</evidence>
<evidence type="ECO:0000256" key="11">
    <source>
        <dbReference type="ARBA" id="ARBA00022827"/>
    </source>
</evidence>
<protein>
    <recommendedName>
        <fullName evidence="5">Bifunctional riboflavin kinase/FMN adenylyltransferase</fullName>
        <ecNumber evidence="4">2.7.7.2</ecNumber>
    </recommendedName>
</protein>
<dbReference type="SUPFAM" id="SSF52374">
    <property type="entry name" value="Nucleotidylyl transferase"/>
    <property type="match status" value="1"/>
</dbReference>
<dbReference type="Gene3D" id="3.40.50.620">
    <property type="entry name" value="HUPs"/>
    <property type="match status" value="1"/>
</dbReference>
<keyword evidence="16" id="KW-1185">Reference proteome</keyword>
<comment type="pathway">
    <text evidence="1">Cofactor biosynthesis; FAD biosynthesis; FAD from FMN: step 1/1.</text>
</comment>
<comment type="similarity">
    <text evidence="3">Belongs to the RibF family.</text>
</comment>
<keyword evidence="12" id="KW-0067">ATP-binding</keyword>
<evidence type="ECO:0000313" key="16">
    <source>
        <dbReference type="Proteomes" id="UP001597104"/>
    </source>
</evidence>
<keyword evidence="6" id="KW-0285">Flavoprotein</keyword>
<comment type="caution">
    <text evidence="15">The sequence shown here is derived from an EMBL/GenBank/DDBJ whole genome shotgun (WGS) entry which is preliminary data.</text>
</comment>
<sequence>MLTLGFFDGVHRGHQSVIQQGRQAARQQHLPLAVMTFNHHPSLAFRHLTSSENTYLSTLKQKEQLLTQLDVDLLYVIDFTSAFASLTPEAFVAQYIVGLQAKIVVAGFDYTFGNRPAQATELTDYAQQRYQVNIVAQKSSAALKISSSRIRALLAAGDVQQANQLLDYVYTTPALVVHSATAGAVTLQVKPLNRLPAAGEYQAKISFEQHWYDVLIKVPATADHQVQLITSALTVPIFGEEITIAWLNNAQQPQQLPSSTLGAYPTK</sequence>
<evidence type="ECO:0000256" key="3">
    <source>
        <dbReference type="ARBA" id="ARBA00010214"/>
    </source>
</evidence>
<dbReference type="InterPro" id="IPR002606">
    <property type="entry name" value="Riboflavin_kinase_bac"/>
</dbReference>
<dbReference type="InterPro" id="IPR015864">
    <property type="entry name" value="FAD_synthase"/>
</dbReference>
<keyword evidence="8" id="KW-0808">Transferase</keyword>
<feature type="domain" description="FAD synthetase" evidence="14">
    <location>
        <begin position="2"/>
        <end position="149"/>
    </location>
</feature>
<keyword evidence="9" id="KW-0548">Nucleotidyltransferase</keyword>
<evidence type="ECO:0000256" key="5">
    <source>
        <dbReference type="ARBA" id="ARBA00018483"/>
    </source>
</evidence>
<dbReference type="InterPro" id="IPR023468">
    <property type="entry name" value="Riboflavin_kinase"/>
</dbReference>
<dbReference type="PANTHER" id="PTHR22749">
    <property type="entry name" value="RIBOFLAVIN KINASE/FMN ADENYLYLTRANSFERASE"/>
    <property type="match status" value="1"/>
</dbReference>
<evidence type="ECO:0000256" key="13">
    <source>
        <dbReference type="ARBA" id="ARBA00049494"/>
    </source>
</evidence>
<gene>
    <name evidence="15" type="ORF">ACFQZ7_11795</name>
</gene>
<dbReference type="PANTHER" id="PTHR22749:SF6">
    <property type="entry name" value="RIBOFLAVIN KINASE"/>
    <property type="match status" value="1"/>
</dbReference>
<evidence type="ECO:0000256" key="9">
    <source>
        <dbReference type="ARBA" id="ARBA00022695"/>
    </source>
</evidence>
<evidence type="ECO:0000259" key="14">
    <source>
        <dbReference type="Pfam" id="PF06574"/>
    </source>
</evidence>
<evidence type="ECO:0000256" key="10">
    <source>
        <dbReference type="ARBA" id="ARBA00022741"/>
    </source>
</evidence>
<keyword evidence="11" id="KW-0274">FAD</keyword>
<evidence type="ECO:0000256" key="8">
    <source>
        <dbReference type="ARBA" id="ARBA00022679"/>
    </source>
</evidence>
<proteinExistence type="inferred from homology"/>
<dbReference type="EC" id="2.7.7.2" evidence="4"/>
<name>A0ABW3EFA2_9LACO</name>
<evidence type="ECO:0000256" key="12">
    <source>
        <dbReference type="ARBA" id="ARBA00022840"/>
    </source>
</evidence>
<dbReference type="InterPro" id="IPR014729">
    <property type="entry name" value="Rossmann-like_a/b/a_fold"/>
</dbReference>
<evidence type="ECO:0000256" key="6">
    <source>
        <dbReference type="ARBA" id="ARBA00022630"/>
    </source>
</evidence>
<dbReference type="RefSeq" id="WP_223877081.1">
    <property type="nucleotide sequence ID" value="NZ_BJDN01000035.1"/>
</dbReference>
<dbReference type="PIRSF" id="PIRSF004491">
    <property type="entry name" value="FAD_Synth"/>
    <property type="match status" value="1"/>
</dbReference>
<evidence type="ECO:0000313" key="15">
    <source>
        <dbReference type="EMBL" id="MFD0898401.1"/>
    </source>
</evidence>
<evidence type="ECO:0000256" key="2">
    <source>
        <dbReference type="ARBA" id="ARBA00005201"/>
    </source>
</evidence>
<comment type="catalytic activity">
    <reaction evidence="13">
        <text>FMN + ATP + H(+) = FAD + diphosphate</text>
        <dbReference type="Rhea" id="RHEA:17237"/>
        <dbReference type="ChEBI" id="CHEBI:15378"/>
        <dbReference type="ChEBI" id="CHEBI:30616"/>
        <dbReference type="ChEBI" id="CHEBI:33019"/>
        <dbReference type="ChEBI" id="CHEBI:57692"/>
        <dbReference type="ChEBI" id="CHEBI:58210"/>
        <dbReference type="EC" id="2.7.7.2"/>
    </reaction>
</comment>
<organism evidence="15 16">
    <name type="scientific">Loigolactobacillus binensis</name>
    <dbReference type="NCBI Taxonomy" id="2559922"/>
    <lineage>
        <taxon>Bacteria</taxon>
        <taxon>Bacillati</taxon>
        <taxon>Bacillota</taxon>
        <taxon>Bacilli</taxon>
        <taxon>Lactobacillales</taxon>
        <taxon>Lactobacillaceae</taxon>
        <taxon>Loigolactobacillus</taxon>
    </lineage>
</organism>
<dbReference type="Pfam" id="PF06574">
    <property type="entry name" value="FAD_syn"/>
    <property type="match status" value="1"/>
</dbReference>
<reference evidence="16" key="1">
    <citation type="journal article" date="2019" name="Int. J. Syst. Evol. Microbiol.">
        <title>The Global Catalogue of Microorganisms (GCM) 10K type strain sequencing project: providing services to taxonomists for standard genome sequencing and annotation.</title>
        <authorList>
            <consortium name="The Broad Institute Genomics Platform"/>
            <consortium name="The Broad Institute Genome Sequencing Center for Infectious Disease"/>
            <person name="Wu L."/>
            <person name="Ma J."/>
        </authorList>
    </citation>
    <scope>NUCLEOTIDE SEQUENCE [LARGE SCALE GENOMIC DNA]</scope>
    <source>
        <strain evidence="16">CCM 8925</strain>
    </source>
</reference>
<dbReference type="CDD" id="cd02064">
    <property type="entry name" value="FAD_synthetase_N"/>
    <property type="match status" value="1"/>
</dbReference>